<dbReference type="Pfam" id="PF00977">
    <property type="entry name" value="His_biosynth"/>
    <property type="match status" value="1"/>
</dbReference>
<dbReference type="SUPFAM" id="SSF51366">
    <property type="entry name" value="Ribulose-phoshate binding barrel"/>
    <property type="match status" value="1"/>
</dbReference>
<keyword evidence="8 11" id="KW-0456">Lyase</keyword>
<dbReference type="UniPathway" id="UPA00031">
    <property type="reaction ID" value="UER00010"/>
</dbReference>
<evidence type="ECO:0000256" key="3">
    <source>
        <dbReference type="ARBA" id="ARBA00009667"/>
    </source>
</evidence>
<accession>A0A653IAI2</accession>
<comment type="catalytic activity">
    <reaction evidence="10 11">
        <text>5-[(5-phospho-1-deoxy-D-ribulos-1-ylimino)methylamino]-1-(5-phospho-beta-D-ribosyl)imidazole-4-carboxamide + L-glutamine = D-erythro-1-(imidazol-4-yl)glycerol 3-phosphate + 5-amino-1-(5-phospho-beta-D-ribosyl)imidazole-4-carboxamide + L-glutamate + H(+)</text>
        <dbReference type="Rhea" id="RHEA:24793"/>
        <dbReference type="ChEBI" id="CHEBI:15378"/>
        <dbReference type="ChEBI" id="CHEBI:29985"/>
        <dbReference type="ChEBI" id="CHEBI:58278"/>
        <dbReference type="ChEBI" id="CHEBI:58359"/>
        <dbReference type="ChEBI" id="CHEBI:58475"/>
        <dbReference type="ChEBI" id="CHEBI:58525"/>
        <dbReference type="EC" id="4.3.2.10"/>
    </reaction>
</comment>
<dbReference type="PANTHER" id="PTHR21235">
    <property type="entry name" value="IMIDAZOLE GLYCEROL PHOSPHATE SYNTHASE SUBUNIT HISF/H IGP SYNTHASE SUBUNIT HISF/H"/>
    <property type="match status" value="1"/>
</dbReference>
<evidence type="ECO:0000256" key="10">
    <source>
        <dbReference type="ARBA" id="ARBA00047838"/>
    </source>
</evidence>
<dbReference type="EC" id="4.3.2.10" evidence="11"/>
<dbReference type="RefSeq" id="WP_029331307.1">
    <property type="nucleotide sequence ID" value="NZ_LR732312.1"/>
</dbReference>
<dbReference type="GO" id="GO:0005737">
    <property type="term" value="C:cytoplasm"/>
    <property type="evidence" value="ECO:0007669"/>
    <property type="project" value="UniProtKB-SubCell"/>
</dbReference>
<dbReference type="FunFam" id="3.20.20.70:FF:000006">
    <property type="entry name" value="Imidazole glycerol phosphate synthase subunit HisF"/>
    <property type="match status" value="1"/>
</dbReference>
<organism evidence="13 14">
    <name type="scientific">Exiguobacterium oxidotolerans</name>
    <dbReference type="NCBI Taxonomy" id="223958"/>
    <lineage>
        <taxon>Bacteria</taxon>
        <taxon>Bacillati</taxon>
        <taxon>Bacillota</taxon>
        <taxon>Bacilli</taxon>
        <taxon>Bacillales</taxon>
        <taxon>Bacillales Family XII. Incertae Sedis</taxon>
        <taxon>Exiguobacterium</taxon>
    </lineage>
</organism>
<dbReference type="GO" id="GO:0016829">
    <property type="term" value="F:lyase activity"/>
    <property type="evidence" value="ECO:0007669"/>
    <property type="project" value="UniProtKB-KW"/>
</dbReference>
<dbReference type="EMBL" id="CABWKQ010000020">
    <property type="protein sequence ID" value="VWX36051.1"/>
    <property type="molecule type" value="Genomic_DNA"/>
</dbReference>
<dbReference type="InterPro" id="IPR013785">
    <property type="entry name" value="Aldolase_TIM"/>
</dbReference>
<dbReference type="GO" id="GO:0000105">
    <property type="term" value="P:L-histidine biosynthetic process"/>
    <property type="evidence" value="ECO:0007669"/>
    <property type="project" value="UniProtKB-UniRule"/>
</dbReference>
<feature type="active site" evidence="11">
    <location>
        <position position="130"/>
    </location>
</feature>
<keyword evidence="6 11" id="KW-0028">Amino-acid biosynthesis</keyword>
<comment type="similarity">
    <text evidence="3 11 12">Belongs to the HisA/HisF family.</text>
</comment>
<sequence length="249" mass="26785">MLMKRIIPCLDVKEGRVVKGVKFQNLRDLGDPVAVAKYYYEQGADELVLLDISATQEGRETMLDIVERVAEVIYMPFTVGGGIKTLEDAKRLIRAGADKVSLNSSALQNPQLVHDVSQLFGVQATVVAIDAKRTGDSWGVFSHGGTQAVGRDVIEWAQEVVALGAGELLVTSMDADGTKDGYDLELIQRLRDVVNVPIIASGGVGTLEHLAEGLEAGADAALAASIFHEATYSMPETKDYLKARGVDVR</sequence>
<dbReference type="Gene3D" id="3.20.20.70">
    <property type="entry name" value="Aldolase class I"/>
    <property type="match status" value="1"/>
</dbReference>
<evidence type="ECO:0000256" key="7">
    <source>
        <dbReference type="ARBA" id="ARBA00023102"/>
    </source>
</evidence>
<proteinExistence type="inferred from homology"/>
<dbReference type="Proteomes" id="UP000439752">
    <property type="component" value="Unassembled WGS sequence"/>
</dbReference>
<dbReference type="InterPro" id="IPR011060">
    <property type="entry name" value="RibuloseP-bd_barrel"/>
</dbReference>
<comment type="pathway">
    <text evidence="2 11">Amino-acid biosynthesis; L-histidine biosynthesis; L-histidine from 5-phospho-alpha-D-ribose 1-diphosphate: step 5/9.</text>
</comment>
<keyword evidence="5 11" id="KW-0963">Cytoplasm</keyword>
<dbReference type="InterPro" id="IPR050064">
    <property type="entry name" value="IGPS_HisA/HisF"/>
</dbReference>
<evidence type="ECO:0000256" key="11">
    <source>
        <dbReference type="HAMAP-Rule" id="MF_01013"/>
    </source>
</evidence>
<comment type="subunit">
    <text evidence="4 11">Heterodimer of HisH and HisF.</text>
</comment>
<dbReference type="InterPro" id="IPR004651">
    <property type="entry name" value="HisF"/>
</dbReference>
<dbReference type="AlphaFoldDB" id="A0A653IAI2"/>
<dbReference type="GO" id="GO:0000107">
    <property type="term" value="F:imidazoleglycerol-phosphate synthase activity"/>
    <property type="evidence" value="ECO:0007669"/>
    <property type="project" value="UniProtKB-UniRule"/>
</dbReference>
<comment type="subcellular location">
    <subcellularLocation>
        <location evidence="1 11">Cytoplasm</location>
    </subcellularLocation>
</comment>
<dbReference type="InterPro" id="IPR006062">
    <property type="entry name" value="His_biosynth"/>
</dbReference>
<evidence type="ECO:0000256" key="5">
    <source>
        <dbReference type="ARBA" id="ARBA00022490"/>
    </source>
</evidence>
<evidence type="ECO:0000313" key="13">
    <source>
        <dbReference type="EMBL" id="VWX36051.1"/>
    </source>
</evidence>
<gene>
    <name evidence="11 13" type="primary">hisF</name>
    <name evidence="13" type="ORF">EXIGUO9Y_270110</name>
</gene>
<feature type="active site" evidence="11">
    <location>
        <position position="11"/>
    </location>
</feature>
<evidence type="ECO:0000256" key="9">
    <source>
        <dbReference type="ARBA" id="ARBA00025475"/>
    </source>
</evidence>
<reference evidence="13 14" key="1">
    <citation type="submission" date="2019-10" db="EMBL/GenBank/DDBJ databases">
        <authorList>
            <person name="Karimi E."/>
        </authorList>
    </citation>
    <scope>NUCLEOTIDE SEQUENCE [LARGE SCALE GENOMIC DNA]</scope>
    <source>
        <strain evidence="13">Exiguobacterium sp. 9Y</strain>
    </source>
</reference>
<keyword evidence="7 11" id="KW-0368">Histidine biosynthesis</keyword>
<evidence type="ECO:0000256" key="2">
    <source>
        <dbReference type="ARBA" id="ARBA00005091"/>
    </source>
</evidence>
<evidence type="ECO:0000313" key="14">
    <source>
        <dbReference type="Proteomes" id="UP000439752"/>
    </source>
</evidence>
<dbReference type="NCBIfam" id="TIGR00735">
    <property type="entry name" value="hisF"/>
    <property type="match status" value="1"/>
</dbReference>
<protein>
    <recommendedName>
        <fullName evidence="11">Imidazole glycerol phosphate synthase subunit HisF</fullName>
        <ecNumber evidence="11">4.3.2.10</ecNumber>
    </recommendedName>
    <alternativeName>
        <fullName evidence="11">IGP synthase cyclase subunit</fullName>
    </alternativeName>
    <alternativeName>
        <fullName evidence="11">IGP synthase subunit HisF</fullName>
    </alternativeName>
    <alternativeName>
        <fullName evidence="11">ImGP synthase subunit HisF</fullName>
        <shortName evidence="11">IGPS subunit HisF</shortName>
    </alternativeName>
</protein>
<evidence type="ECO:0000256" key="4">
    <source>
        <dbReference type="ARBA" id="ARBA00011152"/>
    </source>
</evidence>
<evidence type="ECO:0000256" key="12">
    <source>
        <dbReference type="RuleBase" id="RU003657"/>
    </source>
</evidence>
<name>A0A653IAI2_9BACL</name>
<dbReference type="HAMAP" id="MF_01013">
    <property type="entry name" value="HisF"/>
    <property type="match status" value="1"/>
</dbReference>
<evidence type="ECO:0000256" key="1">
    <source>
        <dbReference type="ARBA" id="ARBA00004496"/>
    </source>
</evidence>
<dbReference type="CDD" id="cd04731">
    <property type="entry name" value="HisF"/>
    <property type="match status" value="1"/>
</dbReference>
<evidence type="ECO:0000256" key="8">
    <source>
        <dbReference type="ARBA" id="ARBA00023239"/>
    </source>
</evidence>
<keyword evidence="14" id="KW-1185">Reference proteome</keyword>
<comment type="function">
    <text evidence="9 11">IGPS catalyzes the conversion of PRFAR and glutamine to IGP, AICAR and glutamate. The HisF subunit catalyzes the cyclization activity that produces IGP and AICAR from PRFAR using the ammonia provided by the HisH subunit.</text>
</comment>
<dbReference type="PANTHER" id="PTHR21235:SF2">
    <property type="entry name" value="IMIDAZOLE GLYCEROL PHOSPHATE SYNTHASE HISHF"/>
    <property type="match status" value="1"/>
</dbReference>
<evidence type="ECO:0000256" key="6">
    <source>
        <dbReference type="ARBA" id="ARBA00022605"/>
    </source>
</evidence>